<comment type="caution">
    <text evidence="1">The sequence shown here is derived from an EMBL/GenBank/DDBJ whole genome shotgun (WGS) entry which is preliminary data.</text>
</comment>
<name>A0ABR3F8K1_9AGAR</name>
<evidence type="ECO:0000313" key="1">
    <source>
        <dbReference type="EMBL" id="KAL0571613.1"/>
    </source>
</evidence>
<proteinExistence type="predicted"/>
<dbReference type="EMBL" id="JBAHYK010000741">
    <property type="protein sequence ID" value="KAL0571613.1"/>
    <property type="molecule type" value="Genomic_DNA"/>
</dbReference>
<keyword evidence="2" id="KW-1185">Reference proteome</keyword>
<organism evidence="1 2">
    <name type="scientific">Marasmius crinis-equi</name>
    <dbReference type="NCBI Taxonomy" id="585013"/>
    <lineage>
        <taxon>Eukaryota</taxon>
        <taxon>Fungi</taxon>
        <taxon>Dikarya</taxon>
        <taxon>Basidiomycota</taxon>
        <taxon>Agaricomycotina</taxon>
        <taxon>Agaricomycetes</taxon>
        <taxon>Agaricomycetidae</taxon>
        <taxon>Agaricales</taxon>
        <taxon>Marasmiineae</taxon>
        <taxon>Marasmiaceae</taxon>
        <taxon>Marasmius</taxon>
    </lineage>
</organism>
<dbReference type="Proteomes" id="UP001465976">
    <property type="component" value="Unassembled WGS sequence"/>
</dbReference>
<sequence>MDTPLWVWLPRRIEGIRTWLQRSGSGPIQLSISMGSVPRVPSPYEDEGEEPEMDVALCLRDFGNLLCQYAHRLKYLSCNYLNPSILKAFHASLPAELPLLETMEVRHPSYFRSLNDDITQLAAMQRASSLRVLRLKTNSLLNALGLPVHWENLTELSLSPLSGNHIGELAKATPFLRKCSLEVRTSTNFQILSPPAEWPCLASLEIAFPLDPADHGMHANPFEAQSVFE</sequence>
<evidence type="ECO:0000313" key="2">
    <source>
        <dbReference type="Proteomes" id="UP001465976"/>
    </source>
</evidence>
<protein>
    <submittedName>
        <fullName evidence="1">Uncharacterized protein</fullName>
    </submittedName>
</protein>
<accession>A0ABR3F8K1</accession>
<reference evidence="1 2" key="1">
    <citation type="submission" date="2024-02" db="EMBL/GenBank/DDBJ databases">
        <title>A draft genome for the cacao thread blight pathogen Marasmius crinis-equi.</title>
        <authorList>
            <person name="Cohen S.P."/>
            <person name="Baruah I.K."/>
            <person name="Amoako-Attah I."/>
            <person name="Bukari Y."/>
            <person name="Meinhardt L.W."/>
            <person name="Bailey B.A."/>
        </authorList>
    </citation>
    <scope>NUCLEOTIDE SEQUENCE [LARGE SCALE GENOMIC DNA]</scope>
    <source>
        <strain evidence="1 2">GH-76</strain>
    </source>
</reference>
<gene>
    <name evidence="1" type="ORF">V5O48_010347</name>
</gene>